<dbReference type="PANTHER" id="PTHR34408:SF1">
    <property type="entry name" value="GLYCOSYL HYDROLASE FAMILY 19 DOMAIN-CONTAINING PROTEIN HI_1415"/>
    <property type="match status" value="1"/>
</dbReference>
<dbReference type="SUPFAM" id="SSF53955">
    <property type="entry name" value="Lysozyme-like"/>
    <property type="match status" value="1"/>
</dbReference>
<protein>
    <submittedName>
        <fullName evidence="2">Phage endolysin</fullName>
    </submittedName>
</protein>
<feature type="transmembrane region" description="Helical" evidence="1">
    <location>
        <begin position="230"/>
        <end position="252"/>
    </location>
</feature>
<name>A0A1B8R6J9_RHILT</name>
<dbReference type="AlphaFoldDB" id="A0A1B8R6J9"/>
<keyword evidence="1" id="KW-0812">Transmembrane</keyword>
<sequence length="263" mass="28694">MNIDELKRFAPGGKPVILAGLSAGSDDLHAAGIDTPLRICHFMAQIAHESDGFHTMTEYASGAAYEGREDLGNSEPGDGRKFKGHGLIQTTGRTNHREFTAWATSRYPGCPDFEKTPEQLAQMPWALRSAIWYWTERGLNRYADKNDIRTITKRVNGGYNGLADRRAWFRKAVAIWGEGEVSEIGGKGVASSNTGRAALLGGGVSIAGLSSQAYEVSNLVNSGRDISDAIGIPLITLMLFVAVLGLLVYIFWDRLFLSKWEGL</sequence>
<keyword evidence="1" id="KW-0472">Membrane</keyword>
<reference evidence="2" key="1">
    <citation type="journal article" date="2015" name="BMC Genomics">
        <title>Transcriptome profiling of a Rhizobium leguminosarum bv. trifolii rosR mutant reveals the role of the transcriptional regulator RosR in motility, synthesis of cell-surface components, and other cellular processes.</title>
        <authorList>
            <person name="Rachwal K."/>
            <person name="Matczynska E."/>
            <person name="Janczarek M."/>
        </authorList>
    </citation>
    <scope>NUCLEOTIDE SEQUENCE</scope>
    <source>
        <strain evidence="2">Rt24.2</strain>
    </source>
</reference>
<dbReference type="InterPro" id="IPR052354">
    <property type="entry name" value="Cell_Wall_Dynamics_Protein"/>
</dbReference>
<evidence type="ECO:0000313" key="2">
    <source>
        <dbReference type="EMBL" id="AOO92624.1"/>
    </source>
</evidence>
<proteinExistence type="predicted"/>
<organism evidence="2">
    <name type="scientific">Rhizobium leguminosarum bv. trifolii</name>
    <dbReference type="NCBI Taxonomy" id="386"/>
    <lineage>
        <taxon>Bacteria</taxon>
        <taxon>Pseudomonadati</taxon>
        <taxon>Pseudomonadota</taxon>
        <taxon>Alphaproteobacteria</taxon>
        <taxon>Hyphomicrobiales</taxon>
        <taxon>Rhizobiaceae</taxon>
        <taxon>Rhizobium/Agrobacterium group</taxon>
        <taxon>Rhizobium</taxon>
    </lineage>
</organism>
<keyword evidence="1" id="KW-1133">Transmembrane helix</keyword>
<reference evidence="2" key="2">
    <citation type="journal article" date="2016" name="Front. Microbiol.">
        <title>The Regulatory Protein RosR Affects Rhizobium leguminosarum bv. trifolii Protein Profiles, Cell Surface Properties, and Symbiosis with Clover.</title>
        <authorList>
            <person name="Rachwal K."/>
            <person name="Boguszewska A."/>
            <person name="Kopcinska J."/>
            <person name="Karas M."/>
            <person name="Tchorzewski M."/>
            <person name="Janczarek M."/>
        </authorList>
    </citation>
    <scope>NUCLEOTIDE SEQUENCE</scope>
    <source>
        <strain evidence="2">Rt24.2</strain>
    </source>
</reference>
<dbReference type="PANTHER" id="PTHR34408">
    <property type="entry name" value="FAMILY PROTEIN, PUTATIVE-RELATED"/>
    <property type="match status" value="1"/>
</dbReference>
<accession>A0A1B8R6J9</accession>
<dbReference type="EMBL" id="KX490260">
    <property type="protein sequence ID" value="AOO92624.1"/>
    <property type="molecule type" value="Genomic_DNA"/>
</dbReference>
<dbReference type="Gene3D" id="1.10.530.10">
    <property type="match status" value="1"/>
</dbReference>
<dbReference type="RefSeq" id="WP_065277387.1">
    <property type="nucleotide sequence ID" value="NZ_MAMO01000149.1"/>
</dbReference>
<dbReference type="InterPro" id="IPR023346">
    <property type="entry name" value="Lysozyme-like_dom_sf"/>
</dbReference>
<evidence type="ECO:0000256" key="1">
    <source>
        <dbReference type="SAM" id="Phobius"/>
    </source>
</evidence>